<accession>A0AAV8Q8D3</accession>
<dbReference type="AlphaFoldDB" id="A0AAV8Q8D3"/>
<dbReference type="Proteomes" id="UP001222027">
    <property type="component" value="Unassembled WGS sequence"/>
</dbReference>
<protein>
    <submittedName>
        <fullName evidence="1">Uncharacterized protein</fullName>
    </submittedName>
</protein>
<proteinExistence type="predicted"/>
<dbReference type="EMBL" id="JAQQAF010000008">
    <property type="protein sequence ID" value="KAJ8465159.1"/>
    <property type="molecule type" value="Genomic_DNA"/>
</dbReference>
<gene>
    <name evidence="1" type="ORF">OPV22_027711</name>
</gene>
<evidence type="ECO:0000313" key="2">
    <source>
        <dbReference type="Proteomes" id="UP001222027"/>
    </source>
</evidence>
<reference evidence="1 2" key="1">
    <citation type="submission" date="2022-12" db="EMBL/GenBank/DDBJ databases">
        <title>Chromosome-scale assembly of the Ensete ventricosum genome.</title>
        <authorList>
            <person name="Dussert Y."/>
            <person name="Stocks J."/>
            <person name="Wendawek A."/>
            <person name="Woldeyes F."/>
            <person name="Nichols R.A."/>
            <person name="Borrell J.S."/>
        </authorList>
    </citation>
    <scope>NUCLEOTIDE SEQUENCE [LARGE SCALE GENOMIC DNA]</scope>
    <source>
        <strain evidence="2">cv. Maze</strain>
        <tissue evidence="1">Seeds</tissue>
    </source>
</reference>
<sequence length="74" mass="8097">MKIFVTDFGQVVVAVKELMNKRSAPVVLQENTWNSILILTCSDLTHPPCNQCLAKSYLADSINLVVSCCNLSPA</sequence>
<comment type="caution">
    <text evidence="1">The sequence shown here is derived from an EMBL/GenBank/DDBJ whole genome shotgun (WGS) entry which is preliminary data.</text>
</comment>
<organism evidence="1 2">
    <name type="scientific">Ensete ventricosum</name>
    <name type="common">Abyssinian banana</name>
    <name type="synonym">Musa ensete</name>
    <dbReference type="NCBI Taxonomy" id="4639"/>
    <lineage>
        <taxon>Eukaryota</taxon>
        <taxon>Viridiplantae</taxon>
        <taxon>Streptophyta</taxon>
        <taxon>Embryophyta</taxon>
        <taxon>Tracheophyta</taxon>
        <taxon>Spermatophyta</taxon>
        <taxon>Magnoliopsida</taxon>
        <taxon>Liliopsida</taxon>
        <taxon>Zingiberales</taxon>
        <taxon>Musaceae</taxon>
        <taxon>Ensete</taxon>
    </lineage>
</organism>
<name>A0AAV8Q8D3_ENSVE</name>
<evidence type="ECO:0000313" key="1">
    <source>
        <dbReference type="EMBL" id="KAJ8465159.1"/>
    </source>
</evidence>
<keyword evidence="2" id="KW-1185">Reference proteome</keyword>